<evidence type="ECO:0000313" key="3">
    <source>
        <dbReference type="EMBL" id="MBW8728076.1"/>
    </source>
</evidence>
<evidence type="ECO:0000259" key="2">
    <source>
        <dbReference type="SMART" id="SM00966"/>
    </source>
</evidence>
<comment type="caution">
    <text evidence="3">The sequence shown here is derived from an EMBL/GenBank/DDBJ whole genome shotgun (WGS) entry which is preliminary data.</text>
</comment>
<dbReference type="InterPro" id="IPR007159">
    <property type="entry name" value="SpoVT-AbrB_dom"/>
</dbReference>
<sequence length="135" mass="14345">MKSTTMRGIVRKMGNAAGVIIPEPLLAEIGAKAGDDVDMVVETGRLIIVPSRENPRAGWADDARRLAEAGDDALVWPEFDNDETKAGQPADGNTETRSAKPTSTIEDFFGCLTEPGTPGLSIEDICSTGWPSSKI</sequence>
<name>A0A952KJS8_9PROT</name>
<dbReference type="SUPFAM" id="SSF89447">
    <property type="entry name" value="AbrB/MazE/MraZ-like"/>
    <property type="match status" value="1"/>
</dbReference>
<dbReference type="AlphaFoldDB" id="A0A952KJS8"/>
<dbReference type="Gene3D" id="2.10.260.10">
    <property type="match status" value="1"/>
</dbReference>
<organism evidence="3 4">
    <name type="scientific">Inquilinus limosus</name>
    <dbReference type="NCBI Taxonomy" id="171674"/>
    <lineage>
        <taxon>Bacteria</taxon>
        <taxon>Pseudomonadati</taxon>
        <taxon>Pseudomonadota</taxon>
        <taxon>Alphaproteobacteria</taxon>
        <taxon>Rhodospirillales</taxon>
        <taxon>Rhodospirillaceae</taxon>
        <taxon>Inquilinus</taxon>
    </lineage>
</organism>
<dbReference type="InterPro" id="IPR037914">
    <property type="entry name" value="SpoVT-AbrB_sf"/>
</dbReference>
<dbReference type="Proteomes" id="UP000700706">
    <property type="component" value="Unassembled WGS sequence"/>
</dbReference>
<protein>
    <recommendedName>
        <fullName evidence="2">SpoVT-AbrB domain-containing protein</fullName>
    </recommendedName>
</protein>
<evidence type="ECO:0000256" key="1">
    <source>
        <dbReference type="SAM" id="MobiDB-lite"/>
    </source>
</evidence>
<feature type="region of interest" description="Disordered" evidence="1">
    <location>
        <begin position="75"/>
        <end position="102"/>
    </location>
</feature>
<reference evidence="3" key="1">
    <citation type="submission" date="2020-06" db="EMBL/GenBank/DDBJ databases">
        <title>Stable isotope informed genome-resolved metagenomics uncovers potential trophic interactions in rhizosphere soil.</title>
        <authorList>
            <person name="Starr E.P."/>
            <person name="Shi S."/>
            <person name="Blazewicz S.J."/>
            <person name="Koch B.J."/>
            <person name="Probst A.J."/>
            <person name="Hungate B.A."/>
            <person name="Pett-Ridge J."/>
            <person name="Firestone M.K."/>
            <person name="Banfield J.F."/>
        </authorList>
    </citation>
    <scope>NUCLEOTIDE SEQUENCE</scope>
    <source>
        <strain evidence="3">YM_69_17</strain>
    </source>
</reference>
<accession>A0A952KJS8</accession>
<gene>
    <name evidence="3" type="ORF">JF625_23400</name>
</gene>
<evidence type="ECO:0000313" key="4">
    <source>
        <dbReference type="Proteomes" id="UP000700706"/>
    </source>
</evidence>
<dbReference type="EMBL" id="JAEKLZ010000350">
    <property type="protein sequence ID" value="MBW8728076.1"/>
    <property type="molecule type" value="Genomic_DNA"/>
</dbReference>
<feature type="compositionally biased region" description="Polar residues" evidence="1">
    <location>
        <begin position="91"/>
        <end position="102"/>
    </location>
</feature>
<feature type="domain" description="SpoVT-AbrB" evidence="2">
    <location>
        <begin position="11"/>
        <end position="56"/>
    </location>
</feature>
<proteinExistence type="predicted"/>
<dbReference type="Pfam" id="PF04014">
    <property type="entry name" value="MazE_antitoxin"/>
    <property type="match status" value="1"/>
</dbReference>
<dbReference type="GO" id="GO:0003677">
    <property type="term" value="F:DNA binding"/>
    <property type="evidence" value="ECO:0007669"/>
    <property type="project" value="InterPro"/>
</dbReference>
<dbReference type="SMART" id="SM00966">
    <property type="entry name" value="SpoVT_AbrB"/>
    <property type="match status" value="1"/>
</dbReference>